<gene>
    <name evidence="1" type="ORF">LVJ77_02935</name>
</gene>
<dbReference type="EMBL" id="CP091521">
    <property type="protein sequence ID" value="UOP05206.1"/>
    <property type="molecule type" value="Genomic_DNA"/>
</dbReference>
<name>A0A8T9MXQ6_9NEIS</name>
<dbReference type="RefSeq" id="WP_156900749.1">
    <property type="nucleotide sequence ID" value="NZ_CP091521.1"/>
</dbReference>
<reference evidence="1" key="2">
    <citation type="submission" date="2024-09" db="EMBL/GenBank/DDBJ databases">
        <authorList>
            <person name="Veyrier F.J."/>
        </authorList>
    </citation>
    <scope>NUCLEOTIDE SEQUENCE</scope>
    <source>
        <strain evidence="1">17694</strain>
    </source>
</reference>
<evidence type="ECO:0000313" key="2">
    <source>
        <dbReference type="Proteomes" id="UP000831534"/>
    </source>
</evidence>
<keyword evidence="2" id="KW-1185">Reference proteome</keyword>
<dbReference type="AlphaFoldDB" id="A0A8T9MXQ6"/>
<evidence type="ECO:0000313" key="1">
    <source>
        <dbReference type="EMBL" id="UOP05206.1"/>
    </source>
</evidence>
<organism evidence="1 2">
    <name type="scientific">Conchiformibius kuhniae</name>
    <dbReference type="NCBI Taxonomy" id="211502"/>
    <lineage>
        <taxon>Bacteria</taxon>
        <taxon>Pseudomonadati</taxon>
        <taxon>Pseudomonadota</taxon>
        <taxon>Betaproteobacteria</taxon>
        <taxon>Neisseriales</taxon>
        <taxon>Neisseriaceae</taxon>
        <taxon>Conchiformibius</taxon>
    </lineage>
</organism>
<dbReference type="KEGG" id="ckh:LVJ77_02935"/>
<accession>A0A8T9MXQ6</accession>
<protein>
    <submittedName>
        <fullName evidence="1">Uncharacterized protein</fullName>
    </submittedName>
</protein>
<reference evidence="1" key="1">
    <citation type="journal article" date="2022" name="Res Sq">
        <title>Evolution of multicellular longitudinally dividing oral cavity symbionts (Neisseriaceae).</title>
        <authorList>
            <person name="Nyongesa S."/>
            <person name="Weber P."/>
            <person name="Bernet E."/>
            <person name="Pullido F."/>
            <person name="Nieckarz M."/>
            <person name="Delaby M."/>
            <person name="Nieves C."/>
            <person name="Viehboeck T."/>
            <person name="Krause N."/>
            <person name="Rivera-Millot A."/>
            <person name="Nakamura A."/>
            <person name="Vischer N."/>
            <person name="VanNieuwenhze M."/>
            <person name="Brun Y."/>
            <person name="Cava F."/>
            <person name="Bulgheresi S."/>
            <person name="Veyrier F."/>
        </authorList>
    </citation>
    <scope>NUCLEOTIDE SEQUENCE</scope>
    <source>
        <strain evidence="1">17694</strain>
    </source>
</reference>
<proteinExistence type="predicted"/>
<sequence length="78" mass="8725">MHRHFRAGGNAKQIPTNLDKILLAGYRTVDSHLRGNDGVFLYFTDFQWENLNDGTLGGATGRSMLKEADGATEYFSCR</sequence>
<dbReference type="Proteomes" id="UP000831534">
    <property type="component" value="Chromosome"/>
</dbReference>